<evidence type="ECO:0000313" key="2">
    <source>
        <dbReference type="Proteomes" id="UP000038083"/>
    </source>
</evidence>
<name>A0A0B7HTU0_9FLAO</name>
<gene>
    <name evidence="1" type="ORF">CCYN74_60047</name>
</gene>
<dbReference type="EMBL" id="CDOG01000056">
    <property type="protein sequence ID" value="CEN41327.1"/>
    <property type="molecule type" value="Genomic_DNA"/>
</dbReference>
<accession>A0A0B7HTU0</accession>
<dbReference type="PROSITE" id="PS51257">
    <property type="entry name" value="PROKAR_LIPOPROTEIN"/>
    <property type="match status" value="1"/>
</dbReference>
<sequence>MKIKNLFIVLLGIGSTLLYSCKNEKSSFEPVENSVKVEWTAYKTTDKLPVKGTFESVDLINLSEGKSVENFLNNAEFSINALKLSTGDPSRDEKIFNFFFGLMNEAGKISGKFIFENHQWAIKLRMNGISVNNIPAEIQFKDNLLKVKSSIDLKEFEALKALEVLNSVCFDLHKGADRISKVWENIDIQASVKLKEAKK</sequence>
<dbReference type="AlphaFoldDB" id="A0A0B7HTU0"/>
<organism evidence="1 2">
    <name type="scientific">Capnocytophaga cynodegmi</name>
    <dbReference type="NCBI Taxonomy" id="28189"/>
    <lineage>
        <taxon>Bacteria</taxon>
        <taxon>Pseudomonadati</taxon>
        <taxon>Bacteroidota</taxon>
        <taxon>Flavobacteriia</taxon>
        <taxon>Flavobacteriales</taxon>
        <taxon>Flavobacteriaceae</taxon>
        <taxon>Capnocytophaga</taxon>
    </lineage>
</organism>
<dbReference type="RefSeq" id="WP_018280366.1">
    <property type="nucleotide sequence ID" value="NZ_CDOF01000002.1"/>
</dbReference>
<evidence type="ECO:0000313" key="1">
    <source>
        <dbReference type="EMBL" id="CEN41327.1"/>
    </source>
</evidence>
<dbReference type="Proteomes" id="UP000038083">
    <property type="component" value="Unassembled WGS sequence"/>
</dbReference>
<protein>
    <recommendedName>
        <fullName evidence="3">Lipid/polyisoprenoid-binding YceI-like domain-containing protein</fullName>
    </recommendedName>
</protein>
<evidence type="ECO:0008006" key="3">
    <source>
        <dbReference type="Google" id="ProtNLM"/>
    </source>
</evidence>
<proteinExistence type="predicted"/>
<reference evidence="1 2" key="1">
    <citation type="submission" date="2015-01" db="EMBL/GenBank/DDBJ databases">
        <authorList>
            <person name="Xiang T."/>
            <person name="Song Y."/>
            <person name="Huang L."/>
            <person name="Wang B."/>
            <person name="Wu P."/>
        </authorList>
    </citation>
    <scope>NUCLEOTIDE SEQUENCE [LARGE SCALE GENOMIC DNA]</scope>
    <source>
        <strain evidence="1 2">Ccy74</strain>
    </source>
</reference>